<dbReference type="GO" id="GO:0003677">
    <property type="term" value="F:DNA binding"/>
    <property type="evidence" value="ECO:0007669"/>
    <property type="project" value="UniProtKB-KW"/>
</dbReference>
<gene>
    <name evidence="10" type="ORF">PAHAL_5G487800</name>
</gene>
<dbReference type="Gramene" id="PVH39378">
    <property type="protein sequence ID" value="PVH39378"/>
    <property type="gene ID" value="PAHAL_5G487800"/>
</dbReference>
<keyword evidence="3" id="KW-0805">Transcription regulation</keyword>
<evidence type="ECO:0000256" key="5">
    <source>
        <dbReference type="ARBA" id="ARBA00023163"/>
    </source>
</evidence>
<protein>
    <submittedName>
        <fullName evidence="10">Uncharacterized protein</fullName>
    </submittedName>
</protein>
<accession>A0A2T8INY7</accession>
<dbReference type="Pfam" id="PF00249">
    <property type="entry name" value="Myb_DNA-binding"/>
    <property type="match status" value="1"/>
</dbReference>
<keyword evidence="4" id="KW-0238">DNA-binding</keyword>
<feature type="compositionally biased region" description="Low complexity" evidence="7">
    <location>
        <begin position="128"/>
        <end position="143"/>
    </location>
</feature>
<dbReference type="PANTHER" id="PTHR47997">
    <property type="entry name" value="MYB DOMAIN PROTEIN 55"/>
    <property type="match status" value="1"/>
</dbReference>
<dbReference type="SUPFAM" id="SSF46689">
    <property type="entry name" value="Homeodomain-like"/>
    <property type="match status" value="1"/>
</dbReference>
<feature type="compositionally biased region" description="Gly residues" evidence="7">
    <location>
        <begin position="118"/>
        <end position="127"/>
    </location>
</feature>
<evidence type="ECO:0000256" key="7">
    <source>
        <dbReference type="SAM" id="MobiDB-lite"/>
    </source>
</evidence>
<proteinExistence type="predicted"/>
<evidence type="ECO:0000256" key="3">
    <source>
        <dbReference type="ARBA" id="ARBA00023015"/>
    </source>
</evidence>
<dbReference type="AlphaFoldDB" id="A0A2T8INY7"/>
<dbReference type="InterPro" id="IPR051953">
    <property type="entry name" value="Plant_SW-associated_TFs"/>
</dbReference>
<dbReference type="InterPro" id="IPR009057">
    <property type="entry name" value="Homeodomain-like_sf"/>
</dbReference>
<dbReference type="PROSITE" id="PS50090">
    <property type="entry name" value="MYB_LIKE"/>
    <property type="match status" value="1"/>
</dbReference>
<feature type="region of interest" description="Disordered" evidence="7">
    <location>
        <begin position="62"/>
        <end position="84"/>
    </location>
</feature>
<evidence type="ECO:0000256" key="6">
    <source>
        <dbReference type="ARBA" id="ARBA00023242"/>
    </source>
</evidence>
<evidence type="ECO:0000256" key="1">
    <source>
        <dbReference type="ARBA" id="ARBA00004123"/>
    </source>
</evidence>
<organism evidence="10">
    <name type="scientific">Panicum hallii</name>
    <dbReference type="NCBI Taxonomy" id="206008"/>
    <lineage>
        <taxon>Eukaryota</taxon>
        <taxon>Viridiplantae</taxon>
        <taxon>Streptophyta</taxon>
        <taxon>Embryophyta</taxon>
        <taxon>Tracheophyta</taxon>
        <taxon>Spermatophyta</taxon>
        <taxon>Magnoliopsida</taxon>
        <taxon>Liliopsida</taxon>
        <taxon>Poales</taxon>
        <taxon>Poaceae</taxon>
        <taxon>PACMAD clade</taxon>
        <taxon>Panicoideae</taxon>
        <taxon>Panicodae</taxon>
        <taxon>Paniceae</taxon>
        <taxon>Panicinae</taxon>
        <taxon>Panicum</taxon>
        <taxon>Panicum sect. Panicum</taxon>
    </lineage>
</organism>
<name>A0A2T8INY7_9POAL</name>
<evidence type="ECO:0000313" key="10">
    <source>
        <dbReference type="EMBL" id="PVH39378.1"/>
    </source>
</evidence>
<dbReference type="EMBL" id="CM008050">
    <property type="protein sequence ID" value="PVH39378.1"/>
    <property type="molecule type" value="Genomic_DNA"/>
</dbReference>
<dbReference type="CDD" id="cd00167">
    <property type="entry name" value="SANT"/>
    <property type="match status" value="1"/>
</dbReference>
<dbReference type="PROSITE" id="PS51294">
    <property type="entry name" value="HTH_MYB"/>
    <property type="match status" value="1"/>
</dbReference>
<keyword evidence="6" id="KW-0539">Nucleus</keyword>
<keyword evidence="5" id="KW-0804">Transcription</keyword>
<feature type="domain" description="Myb-like" evidence="8">
    <location>
        <begin position="5"/>
        <end position="55"/>
    </location>
</feature>
<evidence type="ECO:0000259" key="9">
    <source>
        <dbReference type="PROSITE" id="PS51294"/>
    </source>
</evidence>
<evidence type="ECO:0000256" key="2">
    <source>
        <dbReference type="ARBA" id="ARBA00022737"/>
    </source>
</evidence>
<sequence>MNYLRPDLKKEPISKREEEVIISLQQSLGNRWSTIAARMPGRTDNEIKNYWNSRIRKRLNDAAKAGRDDGAGTEPAPAGEEKVEVEPANAATEAGPMPIPARFPVFACQMLDGGVGGGGISSAGSGSGENTPSTTSSTQQNSGEESEASVGDSNMIHFLLFDDLDYPADLVMDVPGAMDAWESELYPANSISSLNY</sequence>
<dbReference type="SMART" id="SM00717">
    <property type="entry name" value="SANT"/>
    <property type="match status" value="1"/>
</dbReference>
<dbReference type="GO" id="GO:0005634">
    <property type="term" value="C:nucleus"/>
    <property type="evidence" value="ECO:0007669"/>
    <property type="project" value="UniProtKB-SubCell"/>
</dbReference>
<dbReference type="InterPro" id="IPR017930">
    <property type="entry name" value="Myb_dom"/>
</dbReference>
<dbReference type="Proteomes" id="UP000243499">
    <property type="component" value="Chromosome 5"/>
</dbReference>
<comment type="subcellular location">
    <subcellularLocation>
        <location evidence="1">Nucleus</location>
    </subcellularLocation>
</comment>
<reference evidence="10" key="1">
    <citation type="submission" date="2018-04" db="EMBL/GenBank/DDBJ databases">
        <title>WGS assembly of Panicum hallii.</title>
        <authorList>
            <person name="Lovell J."/>
            <person name="Jenkins J."/>
            <person name="Lowry D."/>
            <person name="Mamidi S."/>
            <person name="Sreedasyam A."/>
            <person name="Weng X."/>
            <person name="Barry K."/>
            <person name="Bonette J."/>
            <person name="Campitelli B."/>
            <person name="Daum C."/>
            <person name="Gordon S."/>
            <person name="Gould B."/>
            <person name="Lipzen A."/>
            <person name="Macqueen A."/>
            <person name="Palacio-Mejia J."/>
            <person name="Plott C."/>
            <person name="Shakirov E."/>
            <person name="Shu S."/>
            <person name="Yoshinaga Y."/>
            <person name="Zane M."/>
            <person name="Rokhsar D."/>
            <person name="Grimwood J."/>
            <person name="Schmutz J."/>
            <person name="Juenger T."/>
        </authorList>
    </citation>
    <scope>NUCLEOTIDE SEQUENCE [LARGE SCALE GENOMIC DNA]</scope>
    <source>
        <strain evidence="10">FIL2</strain>
    </source>
</reference>
<feature type="domain" description="HTH myb-type" evidence="9">
    <location>
        <begin position="5"/>
        <end position="59"/>
    </location>
</feature>
<dbReference type="PANTHER" id="PTHR47997:SF91">
    <property type="match status" value="1"/>
</dbReference>
<dbReference type="InterPro" id="IPR001005">
    <property type="entry name" value="SANT/Myb"/>
</dbReference>
<keyword evidence="2" id="KW-0677">Repeat</keyword>
<evidence type="ECO:0000256" key="4">
    <source>
        <dbReference type="ARBA" id="ARBA00023125"/>
    </source>
</evidence>
<evidence type="ECO:0000259" key="8">
    <source>
        <dbReference type="PROSITE" id="PS50090"/>
    </source>
</evidence>
<feature type="region of interest" description="Disordered" evidence="7">
    <location>
        <begin position="118"/>
        <end position="149"/>
    </location>
</feature>
<dbReference type="Gene3D" id="1.10.10.60">
    <property type="entry name" value="Homeodomain-like"/>
    <property type="match status" value="1"/>
</dbReference>